<dbReference type="InterPro" id="IPR000160">
    <property type="entry name" value="GGDEF_dom"/>
</dbReference>
<dbReference type="PANTHER" id="PTHR44757">
    <property type="entry name" value="DIGUANYLATE CYCLASE DGCP"/>
    <property type="match status" value="1"/>
</dbReference>
<dbReference type="Pfam" id="PF00563">
    <property type="entry name" value="EAL"/>
    <property type="match status" value="1"/>
</dbReference>
<name>A0A1H0D1B4_9HYPH</name>
<gene>
    <name evidence="5" type="ORF">SAMN05192530_101552</name>
</gene>
<dbReference type="PANTHER" id="PTHR44757:SF2">
    <property type="entry name" value="BIOFILM ARCHITECTURE MAINTENANCE PROTEIN MBAA"/>
    <property type="match status" value="1"/>
</dbReference>
<evidence type="ECO:0000259" key="1">
    <source>
        <dbReference type="PROSITE" id="PS50112"/>
    </source>
</evidence>
<dbReference type="Gene3D" id="3.30.450.40">
    <property type="match status" value="1"/>
</dbReference>
<dbReference type="SMART" id="SM00091">
    <property type="entry name" value="PAS"/>
    <property type="match status" value="1"/>
</dbReference>
<evidence type="ECO:0000313" key="6">
    <source>
        <dbReference type="Proteomes" id="UP000198793"/>
    </source>
</evidence>
<dbReference type="InterPro" id="IPR001633">
    <property type="entry name" value="EAL_dom"/>
</dbReference>
<keyword evidence="6" id="KW-1185">Reference proteome</keyword>
<dbReference type="SMART" id="SM00267">
    <property type="entry name" value="GGDEF"/>
    <property type="match status" value="1"/>
</dbReference>
<feature type="domain" description="GGDEF" evidence="4">
    <location>
        <begin position="329"/>
        <end position="462"/>
    </location>
</feature>
<feature type="domain" description="PAC" evidence="2">
    <location>
        <begin position="251"/>
        <end position="301"/>
    </location>
</feature>
<feature type="domain" description="EAL" evidence="3">
    <location>
        <begin position="471"/>
        <end position="724"/>
    </location>
</feature>
<dbReference type="SMART" id="SM00065">
    <property type="entry name" value="GAF"/>
    <property type="match status" value="1"/>
</dbReference>
<dbReference type="PROSITE" id="PS50883">
    <property type="entry name" value="EAL"/>
    <property type="match status" value="1"/>
</dbReference>
<proteinExistence type="predicted"/>
<dbReference type="NCBIfam" id="TIGR00254">
    <property type="entry name" value="GGDEF"/>
    <property type="match status" value="1"/>
</dbReference>
<dbReference type="RefSeq" id="WP_090668465.1">
    <property type="nucleotide sequence ID" value="NZ_FNIT01000001.1"/>
</dbReference>
<organism evidence="5 6">
    <name type="scientific">Aureimonas jatrophae</name>
    <dbReference type="NCBI Taxonomy" id="1166073"/>
    <lineage>
        <taxon>Bacteria</taxon>
        <taxon>Pseudomonadati</taxon>
        <taxon>Pseudomonadota</taxon>
        <taxon>Alphaproteobacteria</taxon>
        <taxon>Hyphomicrobiales</taxon>
        <taxon>Aurantimonadaceae</taxon>
        <taxon>Aureimonas</taxon>
    </lineage>
</organism>
<dbReference type="SUPFAM" id="SSF55785">
    <property type="entry name" value="PYP-like sensor domain (PAS domain)"/>
    <property type="match status" value="1"/>
</dbReference>
<dbReference type="CDD" id="cd00130">
    <property type="entry name" value="PAS"/>
    <property type="match status" value="1"/>
</dbReference>
<dbReference type="InterPro" id="IPR035919">
    <property type="entry name" value="EAL_sf"/>
</dbReference>
<dbReference type="OrthoDB" id="9814202at2"/>
<dbReference type="Pfam" id="PF01590">
    <property type="entry name" value="GAF"/>
    <property type="match status" value="1"/>
</dbReference>
<dbReference type="GO" id="GO:0006355">
    <property type="term" value="P:regulation of DNA-templated transcription"/>
    <property type="evidence" value="ECO:0007669"/>
    <property type="project" value="InterPro"/>
</dbReference>
<dbReference type="AlphaFoldDB" id="A0A1H0D1B4"/>
<dbReference type="STRING" id="1166073.SAMN05192530_101552"/>
<dbReference type="InterPro" id="IPR035965">
    <property type="entry name" value="PAS-like_dom_sf"/>
</dbReference>
<dbReference type="Pfam" id="PF00989">
    <property type="entry name" value="PAS"/>
    <property type="match status" value="1"/>
</dbReference>
<dbReference type="EMBL" id="FNIT01000001">
    <property type="protein sequence ID" value="SDN63954.1"/>
    <property type="molecule type" value="Genomic_DNA"/>
</dbReference>
<dbReference type="InterPro" id="IPR043128">
    <property type="entry name" value="Rev_trsase/Diguanyl_cyclase"/>
</dbReference>
<dbReference type="Gene3D" id="3.30.70.270">
    <property type="match status" value="1"/>
</dbReference>
<sequence length="736" mass="79992">MSRPATDSLPDDEPGRLRTLAGYRILASEPEEAFDLLVRHAKHVFDVPIVAISFVAADHQFFKARVGLDVCSTDRDGSFCTHAIRKEDVLVVPDASADPRFRNSPWVIGEPGIRFYAGAPLVAEDGHAIGSFCIKDTRSRHDFGPAQQAMLRDLAAMAMERLEARRAAIAADSSRRRFDAVAGASADAIVCADGANRVLTWNTAAERMFGYPAEMAISRSLSMIVPPRMRAMHEAGFAAAIRGEPTRLIGSLVTVSACRRDGTEFPIELSLSHWTEAGEHRFGAIIRDITDRVEAETRLQREASFDPLTGLANRRALEKHIASIAGRQAACAVLLFDLDGFKEVNDSLGHAAGDAVLRVVAGRLEALATPQCLTARLGGDEFVAVLEDCADPLAAAALGNAVIREIEQPIEVGERGVYIGASCGVALGAGGRWDVERLMADADLALYRAKSEGKQAVRLFTPDLRPLERSRVSLTSSVRQAWERGEFELYYQPQVRLADGAVVGAEALIRWNHPERGVLSPAAFLSTIEEGLLAVPVSEWILRTACAQAALWQPGGGERFRMGVNLFAAQFRASGLSSTVQTALRDFGLAPEALELEITENTILRNEGRIAAILEDLRRLGVGIAFDDYGTGYASLTMLREFPVSRLKIDRSFVSDLSNQRSAMAVIEAVARLAEGFELEVIAEGIETPAQAEFVRRHCPEGQGYLFGRPVPAAEFEARFLVANEPLVAASHRTPR</sequence>
<dbReference type="SMART" id="SM00052">
    <property type="entry name" value="EAL"/>
    <property type="match status" value="1"/>
</dbReference>
<dbReference type="CDD" id="cd01948">
    <property type="entry name" value="EAL"/>
    <property type="match status" value="1"/>
</dbReference>
<protein>
    <submittedName>
        <fullName evidence="5">PAS domain S-box-containing protein/diguanylate cyclase (GGDEF) domain-containing protein</fullName>
    </submittedName>
</protein>
<dbReference type="CDD" id="cd01949">
    <property type="entry name" value="GGDEF"/>
    <property type="match status" value="1"/>
</dbReference>
<dbReference type="Gene3D" id="3.30.450.20">
    <property type="entry name" value="PAS domain"/>
    <property type="match status" value="1"/>
</dbReference>
<dbReference type="PROSITE" id="PS50112">
    <property type="entry name" value="PAS"/>
    <property type="match status" value="1"/>
</dbReference>
<dbReference type="InterPro" id="IPR013767">
    <property type="entry name" value="PAS_fold"/>
</dbReference>
<evidence type="ECO:0000259" key="3">
    <source>
        <dbReference type="PROSITE" id="PS50883"/>
    </source>
</evidence>
<dbReference type="InterPro" id="IPR000014">
    <property type="entry name" value="PAS"/>
</dbReference>
<dbReference type="SUPFAM" id="SSF55073">
    <property type="entry name" value="Nucleotide cyclase"/>
    <property type="match status" value="1"/>
</dbReference>
<dbReference type="PROSITE" id="PS50113">
    <property type="entry name" value="PAC"/>
    <property type="match status" value="1"/>
</dbReference>
<feature type="domain" description="PAS" evidence="1">
    <location>
        <begin position="174"/>
        <end position="244"/>
    </location>
</feature>
<accession>A0A1H0D1B4</accession>
<dbReference type="Gene3D" id="3.20.20.450">
    <property type="entry name" value="EAL domain"/>
    <property type="match status" value="1"/>
</dbReference>
<dbReference type="Pfam" id="PF00990">
    <property type="entry name" value="GGDEF"/>
    <property type="match status" value="1"/>
</dbReference>
<dbReference type="SUPFAM" id="SSF141868">
    <property type="entry name" value="EAL domain-like"/>
    <property type="match status" value="1"/>
</dbReference>
<evidence type="ECO:0000259" key="4">
    <source>
        <dbReference type="PROSITE" id="PS50887"/>
    </source>
</evidence>
<dbReference type="InterPro" id="IPR029787">
    <property type="entry name" value="Nucleotide_cyclase"/>
</dbReference>
<dbReference type="InterPro" id="IPR003018">
    <property type="entry name" value="GAF"/>
</dbReference>
<evidence type="ECO:0000259" key="2">
    <source>
        <dbReference type="PROSITE" id="PS50113"/>
    </source>
</evidence>
<dbReference type="InterPro" id="IPR052155">
    <property type="entry name" value="Biofilm_reg_signaling"/>
</dbReference>
<dbReference type="PROSITE" id="PS50887">
    <property type="entry name" value="GGDEF"/>
    <property type="match status" value="1"/>
</dbReference>
<dbReference type="SUPFAM" id="SSF55781">
    <property type="entry name" value="GAF domain-like"/>
    <property type="match status" value="1"/>
</dbReference>
<reference evidence="5 6" key="1">
    <citation type="submission" date="2016-10" db="EMBL/GenBank/DDBJ databases">
        <authorList>
            <person name="de Groot N.N."/>
        </authorList>
    </citation>
    <scope>NUCLEOTIDE SEQUENCE [LARGE SCALE GENOMIC DNA]</scope>
    <source>
        <strain evidence="6">L7-484,KACC 16230,DSM 25025</strain>
    </source>
</reference>
<dbReference type="NCBIfam" id="TIGR00229">
    <property type="entry name" value="sensory_box"/>
    <property type="match status" value="1"/>
</dbReference>
<dbReference type="InterPro" id="IPR000700">
    <property type="entry name" value="PAS-assoc_C"/>
</dbReference>
<dbReference type="InterPro" id="IPR029016">
    <property type="entry name" value="GAF-like_dom_sf"/>
</dbReference>
<evidence type="ECO:0000313" key="5">
    <source>
        <dbReference type="EMBL" id="SDN63954.1"/>
    </source>
</evidence>
<dbReference type="Proteomes" id="UP000198793">
    <property type="component" value="Unassembled WGS sequence"/>
</dbReference>